<evidence type="ECO:0000256" key="2">
    <source>
        <dbReference type="SAM" id="MobiDB-lite"/>
    </source>
</evidence>
<feature type="compositionally biased region" description="Basic and acidic residues" evidence="2">
    <location>
        <begin position="329"/>
        <end position="359"/>
    </location>
</feature>
<keyword evidence="1" id="KW-0802">TPR repeat</keyword>
<reference evidence="4 5" key="1">
    <citation type="submission" date="2017-09" db="EMBL/GenBank/DDBJ databases">
        <title>Depth-based differentiation of microbial function through sediment-hosted aquifers and enrichment of novel symbionts in the deep terrestrial subsurface.</title>
        <authorList>
            <person name="Probst A.J."/>
            <person name="Ladd B."/>
            <person name="Jarett J.K."/>
            <person name="Geller-Mcgrath D.E."/>
            <person name="Sieber C.M."/>
            <person name="Emerson J.B."/>
            <person name="Anantharaman K."/>
            <person name="Thomas B.C."/>
            <person name="Malmstrom R."/>
            <person name="Stieglmeier M."/>
            <person name="Klingl A."/>
            <person name="Woyke T."/>
            <person name="Ryan C.M."/>
            <person name="Banfield J.F."/>
        </authorList>
    </citation>
    <scope>NUCLEOTIDE SEQUENCE [LARGE SCALE GENOMIC DNA]</scope>
    <source>
        <strain evidence="4">CG10_big_fil_rev_8_21_14_0_10_42_12</strain>
    </source>
</reference>
<dbReference type="Proteomes" id="UP000231333">
    <property type="component" value="Unassembled WGS sequence"/>
</dbReference>
<organism evidence="4 5">
    <name type="scientific">Candidatus Zambryskibacteria bacterium CG10_big_fil_rev_8_21_14_0_10_42_12</name>
    <dbReference type="NCBI Taxonomy" id="1975115"/>
    <lineage>
        <taxon>Bacteria</taxon>
        <taxon>Candidatus Zambryskiibacteriota</taxon>
    </lineage>
</organism>
<sequence length="390" mass="43340">MTNNAKHTLHMLQDEALSADKKAAIRASLERVSSQYPLVASKQGLLSNFSVIVFMRKHTTPMIAGLLIIAFGATTTAAEGALPGDFLYPIKVNVNESIGDALAVTSRSQAEWDVRVAERRIEEAVTLAAQGALTLEIQEEIKEQFEKHVKKADALFIRIADDGDVDDVIRGRTDVEAKLKAHSELLIEASQIVDKTDSDISEILNSVGSQVTTAIEAREKAESKILTQKKDVIKESVEEKMRLAEKKIKSAQKIIDKKIDGDNGDDYVKVSEKFQSAQNYFELGKEAFDNEDYDVAFSELQKAISTAQEAETYTSGLEVINLNKKLPRNKAEYDERQDQTKTDKKDTSQNEVHEDEKSDSASTTIPLIDSDSAIDDEHEEDNRENSQSDE</sequence>
<dbReference type="AlphaFoldDB" id="A0A2H0QX05"/>
<evidence type="ECO:0000313" key="4">
    <source>
        <dbReference type="EMBL" id="PIR38354.1"/>
    </source>
</evidence>
<feature type="compositionally biased region" description="Basic and acidic residues" evidence="2">
    <location>
        <begin position="380"/>
        <end position="390"/>
    </location>
</feature>
<protein>
    <recommendedName>
        <fullName evidence="3">DUF5667 domain-containing protein</fullName>
    </recommendedName>
</protein>
<evidence type="ECO:0000259" key="3">
    <source>
        <dbReference type="Pfam" id="PF18915"/>
    </source>
</evidence>
<feature type="region of interest" description="Disordered" evidence="2">
    <location>
        <begin position="328"/>
        <end position="390"/>
    </location>
</feature>
<accession>A0A2H0QX05</accession>
<feature type="domain" description="DUF5667" evidence="3">
    <location>
        <begin position="80"/>
        <end position="155"/>
    </location>
</feature>
<feature type="repeat" description="TPR" evidence="1">
    <location>
        <begin position="277"/>
        <end position="310"/>
    </location>
</feature>
<evidence type="ECO:0000256" key="1">
    <source>
        <dbReference type="PROSITE-ProRule" id="PRU00339"/>
    </source>
</evidence>
<comment type="caution">
    <text evidence="4">The sequence shown here is derived from an EMBL/GenBank/DDBJ whole genome shotgun (WGS) entry which is preliminary data.</text>
</comment>
<gene>
    <name evidence="4" type="ORF">COV34_01980</name>
</gene>
<dbReference type="InterPro" id="IPR019734">
    <property type="entry name" value="TPR_rpt"/>
</dbReference>
<dbReference type="InterPro" id="IPR043725">
    <property type="entry name" value="DUF5667"/>
</dbReference>
<evidence type="ECO:0000313" key="5">
    <source>
        <dbReference type="Proteomes" id="UP000231333"/>
    </source>
</evidence>
<proteinExistence type="predicted"/>
<name>A0A2H0QX05_9BACT</name>
<dbReference type="PROSITE" id="PS50005">
    <property type="entry name" value="TPR"/>
    <property type="match status" value="1"/>
</dbReference>
<dbReference type="Pfam" id="PF18915">
    <property type="entry name" value="DUF5667"/>
    <property type="match status" value="1"/>
</dbReference>
<dbReference type="EMBL" id="PCXL01000011">
    <property type="protein sequence ID" value="PIR38354.1"/>
    <property type="molecule type" value="Genomic_DNA"/>
</dbReference>